<proteinExistence type="inferred from homology"/>
<keyword evidence="7" id="KW-1185">Reference proteome</keyword>
<evidence type="ECO:0000313" key="7">
    <source>
        <dbReference type="Proteomes" id="UP000001058"/>
    </source>
</evidence>
<reference evidence="6 7" key="1">
    <citation type="journal article" date="2010" name="Science">
        <title>Genomic analysis of organismal complexity in the multicellular green alga Volvox carteri.</title>
        <authorList>
            <person name="Prochnik S.E."/>
            <person name="Umen J."/>
            <person name="Nedelcu A.M."/>
            <person name="Hallmann A."/>
            <person name="Miller S.M."/>
            <person name="Nishii I."/>
            <person name="Ferris P."/>
            <person name="Kuo A."/>
            <person name="Mitros T."/>
            <person name="Fritz-Laylin L.K."/>
            <person name="Hellsten U."/>
            <person name="Chapman J."/>
            <person name="Simakov O."/>
            <person name="Rensing S.A."/>
            <person name="Terry A."/>
            <person name="Pangilinan J."/>
            <person name="Kapitonov V."/>
            <person name="Jurka J."/>
            <person name="Salamov A."/>
            <person name="Shapiro H."/>
            <person name="Schmutz J."/>
            <person name="Grimwood J."/>
            <person name="Lindquist E."/>
            <person name="Lucas S."/>
            <person name="Grigoriev I.V."/>
            <person name="Schmitt R."/>
            <person name="Kirk D."/>
            <person name="Rokhsar D.S."/>
        </authorList>
    </citation>
    <scope>NUCLEOTIDE SEQUENCE [LARGE SCALE GENOMIC DNA]</scope>
    <source>
        <strain evidence="7">f. Nagariensis / Eve</strain>
    </source>
</reference>
<dbReference type="PANTHER" id="PTHR10426">
    <property type="entry name" value="STRICTOSIDINE SYNTHASE-RELATED"/>
    <property type="match status" value="1"/>
</dbReference>
<dbReference type="FunCoup" id="D8UCI6">
    <property type="interactions" value="1005"/>
</dbReference>
<dbReference type="EMBL" id="GL378381">
    <property type="protein sequence ID" value="EFJ42499.1"/>
    <property type="molecule type" value="Genomic_DNA"/>
</dbReference>
<organism evidence="7">
    <name type="scientific">Volvox carteri f. nagariensis</name>
    <dbReference type="NCBI Taxonomy" id="3068"/>
    <lineage>
        <taxon>Eukaryota</taxon>
        <taxon>Viridiplantae</taxon>
        <taxon>Chlorophyta</taxon>
        <taxon>core chlorophytes</taxon>
        <taxon>Chlorophyceae</taxon>
        <taxon>CS clade</taxon>
        <taxon>Chlamydomonadales</taxon>
        <taxon>Volvocaceae</taxon>
        <taxon>Volvox</taxon>
    </lineage>
</organism>
<keyword evidence="2" id="KW-0597">Phosphoprotein</keyword>
<name>D8UCI6_VOLCA</name>
<keyword evidence="3" id="KW-0325">Glycoprotein</keyword>
<feature type="domain" description="Strictosidine synthase conserved region" evidence="5">
    <location>
        <begin position="236"/>
        <end position="302"/>
    </location>
</feature>
<evidence type="ECO:0000256" key="3">
    <source>
        <dbReference type="ARBA" id="ARBA00023180"/>
    </source>
</evidence>
<dbReference type="GO" id="GO:0016787">
    <property type="term" value="F:hydrolase activity"/>
    <property type="evidence" value="ECO:0007669"/>
    <property type="project" value="TreeGrafter"/>
</dbReference>
<dbReference type="SUPFAM" id="SSF63829">
    <property type="entry name" value="Calcium-dependent phosphotriesterase"/>
    <property type="match status" value="1"/>
</dbReference>
<dbReference type="RefSeq" id="XP_002956355.1">
    <property type="nucleotide sequence ID" value="XM_002956309.1"/>
</dbReference>
<dbReference type="Proteomes" id="UP000001058">
    <property type="component" value="Unassembled WGS sequence"/>
</dbReference>
<dbReference type="GO" id="GO:0012505">
    <property type="term" value="C:endomembrane system"/>
    <property type="evidence" value="ECO:0007669"/>
    <property type="project" value="TreeGrafter"/>
</dbReference>
<evidence type="ECO:0000256" key="4">
    <source>
        <dbReference type="SAM" id="SignalP"/>
    </source>
</evidence>
<evidence type="ECO:0000259" key="5">
    <source>
        <dbReference type="Pfam" id="PF03088"/>
    </source>
</evidence>
<dbReference type="OrthoDB" id="5307922at2759"/>
<dbReference type="InterPro" id="IPR011042">
    <property type="entry name" value="6-blade_b-propeller_TolB-like"/>
</dbReference>
<dbReference type="GeneID" id="9619307"/>
<protein>
    <submittedName>
        <fullName evidence="6">Strictosidine synthase</fullName>
    </submittedName>
</protein>
<sequence length="428" mass="46968">MWRRAFLIGLMSAVILWISRVEIPLPYPAHHFIFKDFDPALLPTNPMPLEGPYAPNEILRKGHRLFDGVIQSSEHVAISPEGNLTLIDKFGYVYEAAPATSVPGAVYPEEWAPDLPPVAYIGPAGRPLGFHHDGAGNLIIADALKGLLKLERGTRRLELLTSRVSPDAAVAPGSPINYVNALDIAEDGTIYFSSSQARLGTHNPRIYVSVVPMYPGTLCDVPVGLSLLKPAFYDTFRSYLLGLYGGSISGRLLKYDPSTRRTEQLVSGLWFANGVALSADESFVVVVETTRVRVHRHWLKGPRAGTTEVLIDRLPGFPDGIARASDGNFWVALVAPVTSVPKLLRFKLARVLLANLPTWIKPPVSRWGAVLKISPDGKPLQLLMDPDGSKIGFISAVTEHDGKLFFGNVKEDYVSYFDLRDASPLKQQ</sequence>
<keyword evidence="4" id="KW-0732">Signal</keyword>
<evidence type="ECO:0000256" key="1">
    <source>
        <dbReference type="ARBA" id="ARBA00009191"/>
    </source>
</evidence>
<evidence type="ECO:0000313" key="6">
    <source>
        <dbReference type="EMBL" id="EFJ42499.1"/>
    </source>
</evidence>
<accession>D8UCI6</accession>
<evidence type="ECO:0000256" key="2">
    <source>
        <dbReference type="ARBA" id="ARBA00022553"/>
    </source>
</evidence>
<feature type="signal peptide" evidence="4">
    <location>
        <begin position="1"/>
        <end position="21"/>
    </location>
</feature>
<dbReference type="InterPro" id="IPR018119">
    <property type="entry name" value="Strictosidine_synth_cons-reg"/>
</dbReference>
<dbReference type="Gene3D" id="2.120.10.30">
    <property type="entry name" value="TolB, C-terminal domain"/>
    <property type="match status" value="1"/>
</dbReference>
<dbReference type="KEGG" id="vcn:VOLCADRAFT_121516"/>
<comment type="similarity">
    <text evidence="1">Belongs to the strictosidine synthase family.</text>
</comment>
<feature type="chain" id="PRO_5003124370" evidence="4">
    <location>
        <begin position="22"/>
        <end position="428"/>
    </location>
</feature>
<gene>
    <name evidence="6" type="primary">str1</name>
    <name evidence="6" type="ORF">VOLCADRAFT_121516</name>
</gene>
<dbReference type="STRING" id="3068.D8UCI6"/>
<dbReference type="AlphaFoldDB" id="D8UCI6"/>
<dbReference type="PANTHER" id="PTHR10426:SF88">
    <property type="entry name" value="ADIPOCYTE PLASMA MEMBRANE-ASSOCIATED PROTEIN HEMOMUCIN-RELATED"/>
    <property type="match status" value="1"/>
</dbReference>
<dbReference type="eggNOG" id="KOG1520">
    <property type="taxonomic scope" value="Eukaryota"/>
</dbReference>
<dbReference type="InParanoid" id="D8UCI6"/>
<dbReference type="Pfam" id="PF03088">
    <property type="entry name" value="Str_synth"/>
    <property type="match status" value="1"/>
</dbReference>